<evidence type="ECO:0000313" key="3">
    <source>
        <dbReference type="Proteomes" id="UP000589036"/>
    </source>
</evidence>
<reference evidence="2 3" key="1">
    <citation type="submission" date="2020-07" db="EMBL/GenBank/DDBJ databases">
        <title>Sequencing the genomes of 1000 actinobacteria strains.</title>
        <authorList>
            <person name="Klenk H.-P."/>
        </authorList>
    </citation>
    <scope>NUCLEOTIDE SEQUENCE [LARGE SCALE GENOMIC DNA]</scope>
    <source>
        <strain evidence="2 3">CXB654</strain>
    </source>
</reference>
<dbReference type="RefSeq" id="WP_179644298.1">
    <property type="nucleotide sequence ID" value="NZ_BAAAYY010000004.1"/>
</dbReference>
<feature type="compositionally biased region" description="Basic and acidic residues" evidence="1">
    <location>
        <begin position="19"/>
        <end position="40"/>
    </location>
</feature>
<evidence type="ECO:0000256" key="1">
    <source>
        <dbReference type="SAM" id="MobiDB-lite"/>
    </source>
</evidence>
<dbReference type="Proteomes" id="UP000589036">
    <property type="component" value="Unassembled WGS sequence"/>
</dbReference>
<feature type="compositionally biased region" description="Acidic residues" evidence="1">
    <location>
        <begin position="60"/>
        <end position="80"/>
    </location>
</feature>
<name>A0A852TZP5_9ACTN</name>
<feature type="region of interest" description="Disordered" evidence="1">
    <location>
        <begin position="1"/>
        <end position="91"/>
    </location>
</feature>
<organism evidence="2 3">
    <name type="scientific">Spinactinospora alkalitolerans</name>
    <dbReference type="NCBI Taxonomy" id="687207"/>
    <lineage>
        <taxon>Bacteria</taxon>
        <taxon>Bacillati</taxon>
        <taxon>Actinomycetota</taxon>
        <taxon>Actinomycetes</taxon>
        <taxon>Streptosporangiales</taxon>
        <taxon>Nocardiopsidaceae</taxon>
        <taxon>Spinactinospora</taxon>
    </lineage>
</organism>
<keyword evidence="3" id="KW-1185">Reference proteome</keyword>
<protein>
    <submittedName>
        <fullName evidence="2">Uncharacterized protein</fullName>
    </submittedName>
</protein>
<accession>A0A852TZP5</accession>
<feature type="compositionally biased region" description="Basic and acidic residues" evidence="1">
    <location>
        <begin position="81"/>
        <end position="91"/>
    </location>
</feature>
<feature type="compositionally biased region" description="Polar residues" evidence="1">
    <location>
        <begin position="1"/>
        <end position="15"/>
    </location>
</feature>
<evidence type="ECO:0000313" key="2">
    <source>
        <dbReference type="EMBL" id="NYE48532.1"/>
    </source>
</evidence>
<dbReference type="EMBL" id="JACCCC010000001">
    <property type="protein sequence ID" value="NYE48532.1"/>
    <property type="molecule type" value="Genomic_DNA"/>
</dbReference>
<sequence>MTNRPDPSAPREQQSGQDEAARDRRGADGPRRSPEEEARFGGDPGMTPIDHPYGGRGDTSEEAEETEQQPGEWESDDDVVEERSDRPYGNA</sequence>
<comment type="caution">
    <text evidence="2">The sequence shown here is derived from an EMBL/GenBank/DDBJ whole genome shotgun (WGS) entry which is preliminary data.</text>
</comment>
<gene>
    <name evidence="2" type="ORF">HDA32_003652</name>
</gene>
<dbReference type="AlphaFoldDB" id="A0A852TZP5"/>
<proteinExistence type="predicted"/>